<dbReference type="RefSeq" id="WP_120626392.1">
    <property type="nucleotide sequence ID" value="NZ_RAWG01000100.1"/>
</dbReference>
<reference evidence="4" key="1">
    <citation type="submission" date="2018-09" db="EMBL/GenBank/DDBJ databases">
        <authorList>
            <person name="Livingstone P.G."/>
            <person name="Whitworth D.E."/>
        </authorList>
    </citation>
    <scope>NUCLEOTIDE SEQUENCE [LARGE SCALE GENOMIC DNA]</scope>
    <source>
        <strain evidence="4">CA040B</strain>
    </source>
</reference>
<dbReference type="AlphaFoldDB" id="A0A3A8NP74"/>
<evidence type="ECO:0000256" key="2">
    <source>
        <dbReference type="SAM" id="SignalP"/>
    </source>
</evidence>
<evidence type="ECO:0000313" key="4">
    <source>
        <dbReference type="Proteomes" id="UP000273405"/>
    </source>
</evidence>
<feature type="signal peptide" evidence="2">
    <location>
        <begin position="1"/>
        <end position="17"/>
    </location>
</feature>
<dbReference type="PROSITE" id="PS51257">
    <property type="entry name" value="PROKAR_LIPOPROTEIN"/>
    <property type="match status" value="1"/>
</dbReference>
<evidence type="ECO:0008006" key="5">
    <source>
        <dbReference type="Google" id="ProtNLM"/>
    </source>
</evidence>
<feature type="compositionally biased region" description="Low complexity" evidence="1">
    <location>
        <begin position="49"/>
        <end position="75"/>
    </location>
</feature>
<keyword evidence="2" id="KW-0732">Signal</keyword>
<protein>
    <recommendedName>
        <fullName evidence="5">Lipoprotein</fullName>
    </recommendedName>
</protein>
<dbReference type="Proteomes" id="UP000273405">
    <property type="component" value="Unassembled WGS sequence"/>
</dbReference>
<dbReference type="OrthoDB" id="5382989at2"/>
<evidence type="ECO:0000313" key="3">
    <source>
        <dbReference type="EMBL" id="RKH41772.1"/>
    </source>
</evidence>
<feature type="region of interest" description="Disordered" evidence="1">
    <location>
        <begin position="22"/>
        <end position="75"/>
    </location>
</feature>
<sequence>MKNLTGALVFSSLLSLAVGCHKNTGESPDAATPTGTVQKELQTGREDAAAAPAPTATAEAGTGDSGTSTSASSYDASASDRLALESCVDGWLKSHNLDRYGSKAGTMYAGGTPLFDERTGETTDRLEFVFKQHPDAKKACVTQGAGK</sequence>
<comment type="caution">
    <text evidence="3">The sequence shown here is derived from an EMBL/GenBank/DDBJ whole genome shotgun (WGS) entry which is preliminary data.</text>
</comment>
<accession>A0A3A8NP74</accession>
<feature type="chain" id="PRO_5017406659" description="Lipoprotein" evidence="2">
    <location>
        <begin position="18"/>
        <end position="147"/>
    </location>
</feature>
<gene>
    <name evidence="3" type="ORF">D7X12_17410</name>
</gene>
<name>A0A3A8NP74_9BACT</name>
<dbReference type="EMBL" id="RAWG01000100">
    <property type="protein sequence ID" value="RKH41772.1"/>
    <property type="molecule type" value="Genomic_DNA"/>
</dbReference>
<evidence type="ECO:0000256" key="1">
    <source>
        <dbReference type="SAM" id="MobiDB-lite"/>
    </source>
</evidence>
<keyword evidence="4" id="KW-1185">Reference proteome</keyword>
<proteinExistence type="predicted"/>
<organism evidence="3 4">
    <name type="scientific">Corallococcus sicarius</name>
    <dbReference type="NCBI Taxonomy" id="2316726"/>
    <lineage>
        <taxon>Bacteria</taxon>
        <taxon>Pseudomonadati</taxon>
        <taxon>Myxococcota</taxon>
        <taxon>Myxococcia</taxon>
        <taxon>Myxococcales</taxon>
        <taxon>Cystobacterineae</taxon>
        <taxon>Myxococcaceae</taxon>
        <taxon>Corallococcus</taxon>
    </lineage>
</organism>